<name>A0A0A5FWR4_9BACI</name>
<organism evidence="2 3">
    <name type="scientific">Pontibacillus litoralis JSM 072002</name>
    <dbReference type="NCBI Taxonomy" id="1385512"/>
    <lineage>
        <taxon>Bacteria</taxon>
        <taxon>Bacillati</taxon>
        <taxon>Bacillota</taxon>
        <taxon>Bacilli</taxon>
        <taxon>Bacillales</taxon>
        <taxon>Bacillaceae</taxon>
        <taxon>Pontibacillus</taxon>
    </lineage>
</organism>
<gene>
    <name evidence="2" type="ORF">N784_13590</name>
</gene>
<proteinExistence type="predicted"/>
<protein>
    <recommendedName>
        <fullName evidence="4">Zinc-finger domain-containing protein</fullName>
    </recommendedName>
</protein>
<sequence>MKQEIHQLVQELIPLYDEVEEESKKIIDTHIKSCKECKADFNKMDSDFMKIKTHNNMNENIESMVDDITPFKLLNRFKIAIFSVLVVARLTIIGCNTNMGFFI</sequence>
<dbReference type="AlphaFoldDB" id="A0A0A5FWR4"/>
<keyword evidence="1" id="KW-0812">Transmembrane</keyword>
<keyword evidence="3" id="KW-1185">Reference proteome</keyword>
<dbReference type="STRING" id="1385512.N784_13590"/>
<evidence type="ECO:0000256" key="1">
    <source>
        <dbReference type="SAM" id="Phobius"/>
    </source>
</evidence>
<keyword evidence="1" id="KW-0472">Membrane</keyword>
<reference evidence="2 3" key="1">
    <citation type="submission" date="2013-08" db="EMBL/GenBank/DDBJ databases">
        <authorList>
            <person name="Huang J."/>
            <person name="Wang G."/>
        </authorList>
    </citation>
    <scope>NUCLEOTIDE SEQUENCE [LARGE SCALE GENOMIC DNA]</scope>
    <source>
        <strain evidence="2 3">JSM 072002</strain>
    </source>
</reference>
<dbReference type="Proteomes" id="UP000030401">
    <property type="component" value="Unassembled WGS sequence"/>
</dbReference>
<keyword evidence="1" id="KW-1133">Transmembrane helix</keyword>
<comment type="caution">
    <text evidence="2">The sequence shown here is derived from an EMBL/GenBank/DDBJ whole genome shotgun (WGS) entry which is preliminary data.</text>
</comment>
<evidence type="ECO:0000313" key="2">
    <source>
        <dbReference type="EMBL" id="KGX84364.1"/>
    </source>
</evidence>
<feature type="transmembrane region" description="Helical" evidence="1">
    <location>
        <begin position="79"/>
        <end position="102"/>
    </location>
</feature>
<dbReference type="OrthoDB" id="2878109at2"/>
<accession>A0A0A5FWR4</accession>
<dbReference type="EMBL" id="AVPG01000040">
    <property type="protein sequence ID" value="KGX84364.1"/>
    <property type="molecule type" value="Genomic_DNA"/>
</dbReference>
<evidence type="ECO:0000313" key="3">
    <source>
        <dbReference type="Proteomes" id="UP000030401"/>
    </source>
</evidence>
<evidence type="ECO:0008006" key="4">
    <source>
        <dbReference type="Google" id="ProtNLM"/>
    </source>
</evidence>
<dbReference type="RefSeq" id="WP_036836349.1">
    <property type="nucleotide sequence ID" value="NZ_AVPG01000040.1"/>
</dbReference>